<evidence type="ECO:0000256" key="9">
    <source>
        <dbReference type="ARBA" id="ARBA00023012"/>
    </source>
</evidence>
<keyword evidence="4" id="KW-0597">Phosphoprotein</keyword>
<evidence type="ECO:0000313" key="14">
    <source>
        <dbReference type="EMBL" id="GGO92725.1"/>
    </source>
</evidence>
<dbReference type="Pfam" id="PF02518">
    <property type="entry name" value="HATPase_c"/>
    <property type="match status" value="1"/>
</dbReference>
<evidence type="ECO:0000256" key="2">
    <source>
        <dbReference type="ARBA" id="ARBA00004236"/>
    </source>
</evidence>
<dbReference type="SMART" id="SM00387">
    <property type="entry name" value="HATPase_c"/>
    <property type="match status" value="1"/>
</dbReference>
<dbReference type="PRINTS" id="PR00344">
    <property type="entry name" value="BCTRLSENSOR"/>
</dbReference>
<evidence type="ECO:0000256" key="10">
    <source>
        <dbReference type="ARBA" id="ARBA00023136"/>
    </source>
</evidence>
<evidence type="ECO:0000256" key="6">
    <source>
        <dbReference type="ARBA" id="ARBA00022692"/>
    </source>
</evidence>
<evidence type="ECO:0000259" key="12">
    <source>
        <dbReference type="PROSITE" id="PS50109"/>
    </source>
</evidence>
<feature type="transmembrane region" description="Helical" evidence="11">
    <location>
        <begin position="7"/>
        <end position="30"/>
    </location>
</feature>
<proteinExistence type="predicted"/>
<dbReference type="PROSITE" id="PS50109">
    <property type="entry name" value="HIS_KIN"/>
    <property type="match status" value="1"/>
</dbReference>
<dbReference type="Proteomes" id="UP000655410">
    <property type="component" value="Unassembled WGS sequence"/>
</dbReference>
<reference evidence="15" key="1">
    <citation type="journal article" date="2019" name="Int. J. Syst. Evol. Microbiol.">
        <title>The Global Catalogue of Microorganisms (GCM) 10K type strain sequencing project: providing services to taxonomists for standard genome sequencing and annotation.</title>
        <authorList>
            <consortium name="The Broad Institute Genomics Platform"/>
            <consortium name="The Broad Institute Genome Sequencing Center for Infectious Disease"/>
            <person name="Wu L."/>
            <person name="Ma J."/>
        </authorList>
    </citation>
    <scope>NUCLEOTIDE SEQUENCE [LARGE SCALE GENOMIC DNA]</scope>
    <source>
        <strain evidence="15">CGMCC 4.7371</strain>
    </source>
</reference>
<dbReference type="CDD" id="cd00075">
    <property type="entry name" value="HATPase"/>
    <property type="match status" value="1"/>
</dbReference>
<dbReference type="EC" id="2.7.13.3" evidence="3"/>
<name>A0ABQ2NDP7_9ACTN</name>
<organism evidence="14 15">
    <name type="scientific">Nocardioides phosphati</name>
    <dbReference type="NCBI Taxonomy" id="1867775"/>
    <lineage>
        <taxon>Bacteria</taxon>
        <taxon>Bacillati</taxon>
        <taxon>Actinomycetota</taxon>
        <taxon>Actinomycetes</taxon>
        <taxon>Propionibacteriales</taxon>
        <taxon>Nocardioidaceae</taxon>
        <taxon>Nocardioides</taxon>
    </lineage>
</organism>
<evidence type="ECO:0000256" key="5">
    <source>
        <dbReference type="ARBA" id="ARBA00022679"/>
    </source>
</evidence>
<keyword evidence="8 11" id="KW-1133">Transmembrane helix</keyword>
<evidence type="ECO:0000259" key="13">
    <source>
        <dbReference type="PROSITE" id="PS50885"/>
    </source>
</evidence>
<evidence type="ECO:0000256" key="8">
    <source>
        <dbReference type="ARBA" id="ARBA00022989"/>
    </source>
</evidence>
<comment type="caution">
    <text evidence="14">The sequence shown here is derived from an EMBL/GenBank/DDBJ whole genome shotgun (WGS) entry which is preliminary data.</text>
</comment>
<dbReference type="Gene3D" id="3.30.565.10">
    <property type="entry name" value="Histidine kinase-like ATPase, C-terminal domain"/>
    <property type="match status" value="1"/>
</dbReference>
<feature type="transmembrane region" description="Helical" evidence="11">
    <location>
        <begin position="163"/>
        <end position="184"/>
    </location>
</feature>
<feature type="domain" description="Histidine kinase" evidence="12">
    <location>
        <begin position="246"/>
        <end position="424"/>
    </location>
</feature>
<dbReference type="SUPFAM" id="SSF158472">
    <property type="entry name" value="HAMP domain-like"/>
    <property type="match status" value="1"/>
</dbReference>
<sequence>MRLRTQITVLGVGTAVLVTLLAALPLAFLVHDHAWDEAQQRATYAAQSTADYMTAAAYDHTELTSYVDRLNRRTRTPVTVLDPDGHATGATLPAGRLRTALRTRAPRLGDGDEDNLGTVSQPHVTSVAGGRLVQIFCRTGAGEARIVAVLDSDSVRASIRNQLVAMALAGILLVALAWAAAELLGARIVRPLRRAAATANALSTGDLDARAPESGPVEVAAVGRELNALAARISELLTMERENAADLSHRLRTPLTAVRLGVEALPEGAARTDLERHIAGVERSLTQIIRAARRGDREGLHPVSDAAGVVRDRVAFWRPLAEDQYRACDVRLPELPAPVRLAVEDLADAVDALIENAIAHTPEGTALGVRVLPVADGWAVDVLDQGPGLPADAVARGRSDRGSTGLGLDIARRAAEASGGRLELVADGPWRGIRLALGSAPAT</sequence>
<dbReference type="InterPro" id="IPR003660">
    <property type="entry name" value="HAMP_dom"/>
</dbReference>
<dbReference type="GO" id="GO:0016301">
    <property type="term" value="F:kinase activity"/>
    <property type="evidence" value="ECO:0007669"/>
    <property type="project" value="UniProtKB-KW"/>
</dbReference>
<dbReference type="PANTHER" id="PTHR45436:SF5">
    <property type="entry name" value="SENSOR HISTIDINE KINASE TRCS"/>
    <property type="match status" value="1"/>
</dbReference>
<keyword evidence="9" id="KW-0902">Two-component regulatory system</keyword>
<keyword evidence="6 11" id="KW-0812">Transmembrane</keyword>
<dbReference type="InterPro" id="IPR003661">
    <property type="entry name" value="HisK_dim/P_dom"/>
</dbReference>
<dbReference type="PROSITE" id="PS50885">
    <property type="entry name" value="HAMP"/>
    <property type="match status" value="1"/>
</dbReference>
<keyword evidence="7 14" id="KW-0418">Kinase</keyword>
<dbReference type="InterPro" id="IPR003594">
    <property type="entry name" value="HATPase_dom"/>
</dbReference>
<evidence type="ECO:0000256" key="4">
    <source>
        <dbReference type="ARBA" id="ARBA00022553"/>
    </source>
</evidence>
<dbReference type="Pfam" id="PF00512">
    <property type="entry name" value="HisKA"/>
    <property type="match status" value="1"/>
</dbReference>
<keyword evidence="5" id="KW-0808">Transferase</keyword>
<evidence type="ECO:0000256" key="3">
    <source>
        <dbReference type="ARBA" id="ARBA00012438"/>
    </source>
</evidence>
<dbReference type="SUPFAM" id="SSF47384">
    <property type="entry name" value="Homodimeric domain of signal transducing histidine kinase"/>
    <property type="match status" value="1"/>
</dbReference>
<dbReference type="Pfam" id="PF00672">
    <property type="entry name" value="HAMP"/>
    <property type="match status" value="1"/>
</dbReference>
<evidence type="ECO:0000256" key="1">
    <source>
        <dbReference type="ARBA" id="ARBA00000085"/>
    </source>
</evidence>
<comment type="catalytic activity">
    <reaction evidence="1">
        <text>ATP + protein L-histidine = ADP + protein N-phospho-L-histidine.</text>
        <dbReference type="EC" id="2.7.13.3"/>
    </reaction>
</comment>
<dbReference type="InterPro" id="IPR036890">
    <property type="entry name" value="HATPase_C_sf"/>
</dbReference>
<dbReference type="SUPFAM" id="SSF55874">
    <property type="entry name" value="ATPase domain of HSP90 chaperone/DNA topoisomerase II/histidine kinase"/>
    <property type="match status" value="1"/>
</dbReference>
<feature type="domain" description="HAMP" evidence="13">
    <location>
        <begin position="186"/>
        <end position="238"/>
    </location>
</feature>
<dbReference type="SMART" id="SM00304">
    <property type="entry name" value="HAMP"/>
    <property type="match status" value="1"/>
</dbReference>
<keyword evidence="10 11" id="KW-0472">Membrane</keyword>
<dbReference type="CDD" id="cd00082">
    <property type="entry name" value="HisKA"/>
    <property type="match status" value="1"/>
</dbReference>
<gene>
    <name evidence="14" type="ORF">GCM10011584_29790</name>
</gene>
<dbReference type="Gene3D" id="1.10.287.130">
    <property type="match status" value="1"/>
</dbReference>
<protein>
    <recommendedName>
        <fullName evidence="3">histidine kinase</fullName>
        <ecNumber evidence="3">2.7.13.3</ecNumber>
    </recommendedName>
</protein>
<evidence type="ECO:0000313" key="15">
    <source>
        <dbReference type="Proteomes" id="UP000655410"/>
    </source>
</evidence>
<dbReference type="InterPro" id="IPR005467">
    <property type="entry name" value="His_kinase_dom"/>
</dbReference>
<dbReference type="SMART" id="SM00388">
    <property type="entry name" value="HisKA"/>
    <property type="match status" value="1"/>
</dbReference>
<dbReference type="CDD" id="cd06225">
    <property type="entry name" value="HAMP"/>
    <property type="match status" value="1"/>
</dbReference>
<dbReference type="RefSeq" id="WP_188784821.1">
    <property type="nucleotide sequence ID" value="NZ_BMNI01000009.1"/>
</dbReference>
<accession>A0ABQ2NDP7</accession>
<evidence type="ECO:0000256" key="7">
    <source>
        <dbReference type="ARBA" id="ARBA00022777"/>
    </source>
</evidence>
<dbReference type="PANTHER" id="PTHR45436">
    <property type="entry name" value="SENSOR HISTIDINE KINASE YKOH"/>
    <property type="match status" value="1"/>
</dbReference>
<evidence type="ECO:0000256" key="11">
    <source>
        <dbReference type="SAM" id="Phobius"/>
    </source>
</evidence>
<comment type="subcellular location">
    <subcellularLocation>
        <location evidence="2">Cell membrane</location>
    </subcellularLocation>
</comment>
<keyword evidence="15" id="KW-1185">Reference proteome</keyword>
<dbReference type="InterPro" id="IPR036097">
    <property type="entry name" value="HisK_dim/P_sf"/>
</dbReference>
<dbReference type="EMBL" id="BMNI01000009">
    <property type="protein sequence ID" value="GGO92725.1"/>
    <property type="molecule type" value="Genomic_DNA"/>
</dbReference>
<dbReference type="InterPro" id="IPR004358">
    <property type="entry name" value="Sig_transdc_His_kin-like_C"/>
</dbReference>
<dbReference type="InterPro" id="IPR050428">
    <property type="entry name" value="TCS_sensor_his_kinase"/>
</dbReference>